<dbReference type="Pfam" id="PF08811">
    <property type="entry name" value="DUF1800"/>
    <property type="match status" value="1"/>
</dbReference>
<reference evidence="1 2" key="1">
    <citation type="submission" date="2020-10" db="EMBL/GenBank/DDBJ databases">
        <title>Complete genome sequence of Paludibaculum fermentans P105T, a facultatively anaerobic acidobacterium capable of dissimilatory Fe(III) reduction.</title>
        <authorList>
            <person name="Dedysh S.N."/>
            <person name="Beletsky A.V."/>
            <person name="Kulichevskaya I.S."/>
            <person name="Mardanov A.V."/>
            <person name="Ravin N.V."/>
        </authorList>
    </citation>
    <scope>NUCLEOTIDE SEQUENCE [LARGE SCALE GENOMIC DNA]</scope>
    <source>
        <strain evidence="1 2">P105</strain>
    </source>
</reference>
<proteinExistence type="predicted"/>
<protein>
    <submittedName>
        <fullName evidence="1">DUF1800 domain-containing protein</fullName>
    </submittedName>
</protein>
<sequence>MIAYDLGEGKILRAVYSNLQLEEVLTDFWFNHFNVFFDKGADWYLTTSYERDAIRPNVLGKFKDLLIATARHPAMLFYLDNWQSVAPGSQPRQKQRGLNENYARELMELHTLGVDGGYSQKDIIEVARCFTGWTIRQPQQGGAFYFAPRLHDRGEKTVLGVKIASGGGEEDGLKVLELLARHPSTARFVCRELALRFVSDNPPAALVDRMAKEYLKTDGDLRAVVRTMFESKEFWSAEAYKSKIKSPLEFVASAVRAGEANITFGFGLAQIVERLGQPLYKKAEPTGYSNKSEEWVNSSGLVARLNFAGALAANRVPGIQVDAAKYKDSGAVWGSPEFQKR</sequence>
<dbReference type="Proteomes" id="UP000593892">
    <property type="component" value="Chromosome"/>
</dbReference>
<dbReference type="EMBL" id="CP063849">
    <property type="protein sequence ID" value="QOY85837.1"/>
    <property type="molecule type" value="Genomic_DNA"/>
</dbReference>
<dbReference type="AlphaFoldDB" id="A0A7S7SHE6"/>
<name>A0A7S7SHE6_PALFE</name>
<evidence type="ECO:0000313" key="1">
    <source>
        <dbReference type="EMBL" id="QOY85837.1"/>
    </source>
</evidence>
<dbReference type="InterPro" id="IPR014917">
    <property type="entry name" value="DUF1800"/>
</dbReference>
<dbReference type="KEGG" id="pfer:IRI77_23850"/>
<keyword evidence="2" id="KW-1185">Reference proteome</keyword>
<dbReference type="RefSeq" id="WP_194447507.1">
    <property type="nucleotide sequence ID" value="NZ_CP063849.1"/>
</dbReference>
<accession>A0A7S7SHE6</accession>
<organism evidence="1 2">
    <name type="scientific">Paludibaculum fermentans</name>
    <dbReference type="NCBI Taxonomy" id="1473598"/>
    <lineage>
        <taxon>Bacteria</taxon>
        <taxon>Pseudomonadati</taxon>
        <taxon>Acidobacteriota</taxon>
        <taxon>Terriglobia</taxon>
        <taxon>Bryobacterales</taxon>
        <taxon>Bryobacteraceae</taxon>
        <taxon>Paludibaculum</taxon>
    </lineage>
</organism>
<evidence type="ECO:0000313" key="2">
    <source>
        <dbReference type="Proteomes" id="UP000593892"/>
    </source>
</evidence>
<gene>
    <name evidence="1" type="ORF">IRI77_23850</name>
</gene>